<dbReference type="PROSITE" id="PS00134">
    <property type="entry name" value="TRYPSIN_HIS"/>
    <property type="match status" value="1"/>
</dbReference>
<dbReference type="InterPro" id="IPR050966">
    <property type="entry name" value="Glutamyl_endopeptidase"/>
</dbReference>
<dbReference type="SUPFAM" id="SSF50494">
    <property type="entry name" value="Trypsin-like serine proteases"/>
    <property type="match status" value="1"/>
</dbReference>
<dbReference type="InterPro" id="IPR009003">
    <property type="entry name" value="Peptidase_S1_PA"/>
</dbReference>
<dbReference type="PANTHER" id="PTHR15462">
    <property type="entry name" value="SERINE PROTEASE"/>
    <property type="match status" value="1"/>
</dbReference>
<dbReference type="GO" id="GO:0006508">
    <property type="term" value="P:proteolysis"/>
    <property type="evidence" value="ECO:0007669"/>
    <property type="project" value="InterPro"/>
</dbReference>
<dbReference type="RefSeq" id="WP_242650529.1">
    <property type="nucleotide sequence ID" value="NZ_FOIZ01000001.1"/>
</dbReference>
<dbReference type="GO" id="GO:0004252">
    <property type="term" value="F:serine-type endopeptidase activity"/>
    <property type="evidence" value="ECO:0007669"/>
    <property type="project" value="InterPro"/>
</dbReference>
<evidence type="ECO:0000313" key="5">
    <source>
        <dbReference type="Proteomes" id="UP000199167"/>
    </source>
</evidence>
<proteinExistence type="predicted"/>
<dbReference type="EMBL" id="FOIZ01000001">
    <property type="protein sequence ID" value="SEW31026.1"/>
    <property type="molecule type" value="Genomic_DNA"/>
</dbReference>
<protein>
    <submittedName>
        <fullName evidence="4">V8-like Glu-specific endopeptidase</fullName>
    </submittedName>
</protein>
<evidence type="ECO:0000256" key="1">
    <source>
        <dbReference type="ARBA" id="ARBA00022729"/>
    </source>
</evidence>
<keyword evidence="5" id="KW-1185">Reference proteome</keyword>
<name>A0A1I0QUG3_9RHOB</name>
<evidence type="ECO:0000259" key="3">
    <source>
        <dbReference type="PROSITE" id="PS50240"/>
    </source>
</evidence>
<dbReference type="InterPro" id="IPR043504">
    <property type="entry name" value="Peptidase_S1_PA_chymotrypsin"/>
</dbReference>
<dbReference type="Pfam" id="PF00089">
    <property type="entry name" value="Trypsin"/>
    <property type="match status" value="1"/>
</dbReference>
<dbReference type="Proteomes" id="UP000199167">
    <property type="component" value="Unassembled WGS sequence"/>
</dbReference>
<accession>A0A1I0QUG3</accession>
<feature type="domain" description="Peptidase S1" evidence="3">
    <location>
        <begin position="23"/>
        <end position="271"/>
    </location>
</feature>
<reference evidence="4 5" key="1">
    <citation type="submission" date="2016-10" db="EMBL/GenBank/DDBJ databases">
        <authorList>
            <person name="de Groot N.N."/>
        </authorList>
    </citation>
    <scope>NUCLEOTIDE SEQUENCE [LARGE SCALE GENOMIC DNA]</scope>
    <source>
        <strain evidence="4 5">DSM 17925</strain>
    </source>
</reference>
<gene>
    <name evidence="4" type="ORF">SAMN04488515_2198</name>
</gene>
<dbReference type="PROSITE" id="PS50240">
    <property type="entry name" value="TRYPSIN_DOM"/>
    <property type="match status" value="1"/>
</dbReference>
<feature type="signal peptide" evidence="2">
    <location>
        <begin position="1"/>
        <end position="21"/>
    </location>
</feature>
<keyword evidence="1 2" id="KW-0732">Signal</keyword>
<feature type="chain" id="PRO_5011440763" evidence="2">
    <location>
        <begin position="22"/>
        <end position="271"/>
    </location>
</feature>
<dbReference type="InterPro" id="IPR018114">
    <property type="entry name" value="TRYPSIN_HIS"/>
</dbReference>
<organism evidence="4 5">
    <name type="scientific">Cognatiyoonia koreensis</name>
    <dbReference type="NCBI Taxonomy" id="364200"/>
    <lineage>
        <taxon>Bacteria</taxon>
        <taxon>Pseudomonadati</taxon>
        <taxon>Pseudomonadota</taxon>
        <taxon>Alphaproteobacteria</taxon>
        <taxon>Rhodobacterales</taxon>
        <taxon>Paracoccaceae</taxon>
        <taxon>Cognatiyoonia</taxon>
    </lineage>
</organism>
<dbReference type="STRING" id="364200.SAMN04488515_2198"/>
<dbReference type="InterPro" id="IPR001254">
    <property type="entry name" value="Trypsin_dom"/>
</dbReference>
<dbReference type="AlphaFoldDB" id="A0A1I0QUG3"/>
<dbReference type="Gene3D" id="2.40.10.10">
    <property type="entry name" value="Trypsin-like serine proteases"/>
    <property type="match status" value="2"/>
</dbReference>
<sequence>MRHLLLTVSLALGLAATTAPAQEVASELVSLESGVDARGWESVGRLDIRNKGFCTATLIEDDLILTAAHCVYDGSGGLIDADRLTFHAGLRAGRAEATRGVTRLIAHPAYRHEGGVTEPNRVAMDIAVLRLDRPIRRPRIQPFPIAARPDFGDEVFVVSYGRSRSEAASLQDLCSVKGRQEGIIVMTCAVEPGSSGSPVFITQDGERRIASVVSAMANLDGEPVSLGTSLQEPLQELLAHFARSGTVAPAGEVRIMSIGERNGTGAKFIRR</sequence>
<evidence type="ECO:0000313" key="4">
    <source>
        <dbReference type="EMBL" id="SEW31026.1"/>
    </source>
</evidence>
<dbReference type="PANTHER" id="PTHR15462:SF8">
    <property type="entry name" value="SERINE PROTEASE"/>
    <property type="match status" value="1"/>
</dbReference>
<evidence type="ECO:0000256" key="2">
    <source>
        <dbReference type="SAM" id="SignalP"/>
    </source>
</evidence>
<dbReference type="SMART" id="SM00020">
    <property type="entry name" value="Tryp_SPc"/>
    <property type="match status" value="1"/>
</dbReference>